<reference evidence="3" key="2">
    <citation type="submission" date="2021-04" db="EMBL/GenBank/DDBJ databases">
        <authorList>
            <person name="Podell S."/>
        </authorList>
    </citation>
    <scope>NUCLEOTIDE SEQUENCE</scope>
    <source>
        <strain evidence="3">Hildebrandi</strain>
    </source>
</reference>
<evidence type="ECO:0000313" key="3">
    <source>
        <dbReference type="EMBL" id="KAG7371863.1"/>
    </source>
</evidence>
<dbReference type="EMBL" id="JAGRRH010000003">
    <property type="protein sequence ID" value="KAG7371863.1"/>
    <property type="molecule type" value="Genomic_DNA"/>
</dbReference>
<reference evidence="3" key="1">
    <citation type="journal article" date="2021" name="Sci. Rep.">
        <title>Diploid genomic architecture of Nitzschia inconspicua, an elite biomass production diatom.</title>
        <authorList>
            <person name="Oliver A."/>
            <person name="Podell S."/>
            <person name="Pinowska A."/>
            <person name="Traller J.C."/>
            <person name="Smith S.R."/>
            <person name="McClure R."/>
            <person name="Beliaev A."/>
            <person name="Bohutskyi P."/>
            <person name="Hill E.A."/>
            <person name="Rabines A."/>
            <person name="Zheng H."/>
            <person name="Allen L.Z."/>
            <person name="Kuo A."/>
            <person name="Grigoriev I.V."/>
            <person name="Allen A.E."/>
            <person name="Hazlebeck D."/>
            <person name="Allen E.E."/>
        </authorList>
    </citation>
    <scope>NUCLEOTIDE SEQUENCE</scope>
    <source>
        <strain evidence="3">Hildebrandi</strain>
    </source>
</reference>
<accession>A0A9K3Q5H6</accession>
<dbReference type="PANTHER" id="PTHR33939:SF1">
    <property type="entry name" value="DUF4371 DOMAIN-CONTAINING PROTEIN"/>
    <property type="match status" value="1"/>
</dbReference>
<keyword evidence="3" id="KW-0255">Endonuclease</keyword>
<keyword evidence="3" id="KW-0540">Nuclease</keyword>
<evidence type="ECO:0000259" key="2">
    <source>
        <dbReference type="Pfam" id="PF13358"/>
    </source>
</evidence>
<protein>
    <submittedName>
        <fullName evidence="3">DDE superfamily endonuclease</fullName>
    </submittedName>
</protein>
<evidence type="ECO:0000256" key="1">
    <source>
        <dbReference type="SAM" id="MobiDB-lite"/>
    </source>
</evidence>
<evidence type="ECO:0000313" key="4">
    <source>
        <dbReference type="Proteomes" id="UP000693970"/>
    </source>
</evidence>
<dbReference type="InterPro" id="IPR038717">
    <property type="entry name" value="Tc1-like_DDE_dom"/>
</dbReference>
<comment type="caution">
    <text evidence="3">The sequence shown here is derived from an EMBL/GenBank/DDBJ whole genome shotgun (WGS) entry which is preliminary data.</text>
</comment>
<feature type="domain" description="Tc1-like transposase DDE" evidence="2">
    <location>
        <begin position="369"/>
        <end position="494"/>
    </location>
</feature>
<dbReference type="PANTHER" id="PTHR33939">
    <property type="entry name" value="PROTEIN CBG22215"/>
    <property type="match status" value="1"/>
</dbReference>
<dbReference type="GO" id="GO:0004519">
    <property type="term" value="F:endonuclease activity"/>
    <property type="evidence" value="ECO:0007669"/>
    <property type="project" value="UniProtKB-KW"/>
</dbReference>
<keyword evidence="3" id="KW-0378">Hydrolase</keyword>
<gene>
    <name evidence="3" type="ORF">IV203_018005</name>
</gene>
<proteinExistence type="predicted"/>
<dbReference type="AlphaFoldDB" id="A0A9K3Q5H6"/>
<dbReference type="OrthoDB" id="78393at2759"/>
<sequence length="588" mass="66992">MESDDDYSTSTRGTEVPNIPIERAFEDGEDLGVSASRSAVNYTTGGRVQKVQAYLPKNLQDLSQMKNHVTNQLKGCAIDENLSLRVIKRVLLLQESHLQQCAKKKRDHKGNIIRHQKPAIAKQVCATFGIGNSQYSKIVTSYFTRNPRERVVYSTAGCGLKPGNATAKERRIPLTVEYRLLTQAFIRQKRANRERVTARQLVDFLVEKGLLHIERDDNGAFEKKGIETACRAARRFVDALGFVRGGRSGNLVQKKSVLLQKEHYLRAFIANREASAEDRLREVYLGESYIHEHYHRNDDSLWDPNDDQDIQYSKAPAKGKRYFFAAAIQGPDPRVVQHDGLAKERKAGLVPNTLWVFRPQNRGANTGDYHKVFDGENFVNWWKTQLLPNLHQPSLIMMDNASYHKVKSAAPKLGKMKKQEIKEWLQGKGVPLQDNMTALALRECARKYIKESIPMDCVKAAEEMGHKVLFTPPYHSDLHPIELVWALVKGNVGRQYNKNTTMKLVYERLIAEFHKLEQDGHQLIEKMVDKCANLTKTMYEEILEADNDEDCVSTDEEDEEEGIPNNAEVVEEVQDDEEAVQGCRTEQV</sequence>
<organism evidence="3 4">
    <name type="scientific">Nitzschia inconspicua</name>
    <dbReference type="NCBI Taxonomy" id="303405"/>
    <lineage>
        <taxon>Eukaryota</taxon>
        <taxon>Sar</taxon>
        <taxon>Stramenopiles</taxon>
        <taxon>Ochrophyta</taxon>
        <taxon>Bacillariophyta</taxon>
        <taxon>Bacillariophyceae</taxon>
        <taxon>Bacillariophycidae</taxon>
        <taxon>Bacillariales</taxon>
        <taxon>Bacillariaceae</taxon>
        <taxon>Nitzschia</taxon>
    </lineage>
</organism>
<dbReference type="Pfam" id="PF13358">
    <property type="entry name" value="DDE_3"/>
    <property type="match status" value="1"/>
</dbReference>
<feature type="region of interest" description="Disordered" evidence="1">
    <location>
        <begin position="546"/>
        <end position="566"/>
    </location>
</feature>
<name>A0A9K3Q5H6_9STRA</name>
<keyword evidence="4" id="KW-1185">Reference proteome</keyword>
<feature type="compositionally biased region" description="Acidic residues" evidence="1">
    <location>
        <begin position="546"/>
        <end position="562"/>
    </location>
</feature>
<feature type="region of interest" description="Disordered" evidence="1">
    <location>
        <begin position="1"/>
        <end position="20"/>
    </location>
</feature>
<dbReference type="Proteomes" id="UP000693970">
    <property type="component" value="Unassembled WGS sequence"/>
</dbReference>